<organism evidence="6 7">
    <name type="scientific">Frigoriglobus tundricola</name>
    <dbReference type="NCBI Taxonomy" id="2774151"/>
    <lineage>
        <taxon>Bacteria</taxon>
        <taxon>Pseudomonadati</taxon>
        <taxon>Planctomycetota</taxon>
        <taxon>Planctomycetia</taxon>
        <taxon>Gemmatales</taxon>
        <taxon>Gemmataceae</taxon>
        <taxon>Frigoriglobus</taxon>
    </lineage>
</organism>
<evidence type="ECO:0000256" key="3">
    <source>
        <dbReference type="ARBA" id="ARBA00023125"/>
    </source>
</evidence>
<dbReference type="GO" id="GO:0003677">
    <property type="term" value="F:DNA binding"/>
    <property type="evidence" value="ECO:0007669"/>
    <property type="project" value="UniProtKB-KW"/>
</dbReference>
<dbReference type="AlphaFoldDB" id="A0A6M5Z4B0"/>
<dbReference type="Proteomes" id="UP000503447">
    <property type="component" value="Chromosome"/>
</dbReference>
<evidence type="ECO:0000256" key="4">
    <source>
        <dbReference type="ARBA" id="ARBA00023163"/>
    </source>
</evidence>
<dbReference type="PANTHER" id="PTHR43133">
    <property type="entry name" value="RNA POLYMERASE ECF-TYPE SIGMA FACTO"/>
    <property type="match status" value="1"/>
</dbReference>
<evidence type="ECO:0000313" key="7">
    <source>
        <dbReference type="Proteomes" id="UP000503447"/>
    </source>
</evidence>
<dbReference type="GO" id="GO:0006352">
    <property type="term" value="P:DNA-templated transcription initiation"/>
    <property type="evidence" value="ECO:0007669"/>
    <property type="project" value="InterPro"/>
</dbReference>
<dbReference type="InterPro" id="IPR036388">
    <property type="entry name" value="WH-like_DNA-bd_sf"/>
</dbReference>
<dbReference type="KEGG" id="ftj:FTUN_8728"/>
<evidence type="ECO:0000313" key="6">
    <source>
        <dbReference type="EMBL" id="QJX01089.1"/>
    </source>
</evidence>
<protein>
    <recommendedName>
        <fullName evidence="5">RNA polymerase sigma-70 ECF-like HTH domain-containing protein</fullName>
    </recommendedName>
</protein>
<dbReference type="PANTHER" id="PTHR43133:SF8">
    <property type="entry name" value="RNA POLYMERASE SIGMA FACTOR HI_1459-RELATED"/>
    <property type="match status" value="1"/>
</dbReference>
<dbReference type="InterPro" id="IPR039425">
    <property type="entry name" value="RNA_pol_sigma-70-like"/>
</dbReference>
<reference evidence="7" key="1">
    <citation type="submission" date="2020-05" db="EMBL/GenBank/DDBJ databases">
        <title>Frigoriglobus tundricola gen. nov., sp. nov., a psychrotolerant cellulolytic planctomycete of the family Gemmataceae with two divergent copies of 16S rRNA gene.</title>
        <authorList>
            <person name="Kulichevskaya I.S."/>
            <person name="Ivanova A.A."/>
            <person name="Naumoff D.G."/>
            <person name="Beletsky A.V."/>
            <person name="Rijpstra W.I.C."/>
            <person name="Sinninghe Damste J.S."/>
            <person name="Mardanov A.V."/>
            <person name="Ravin N.V."/>
            <person name="Dedysh S.N."/>
        </authorList>
    </citation>
    <scope>NUCLEOTIDE SEQUENCE [LARGE SCALE GENOMIC DNA]</scope>
    <source>
        <strain evidence="7">PL17</strain>
    </source>
</reference>
<name>A0A6M5Z4B0_9BACT</name>
<dbReference type="EMBL" id="CP053452">
    <property type="protein sequence ID" value="QJX01089.1"/>
    <property type="molecule type" value="Genomic_DNA"/>
</dbReference>
<evidence type="ECO:0000256" key="2">
    <source>
        <dbReference type="ARBA" id="ARBA00023082"/>
    </source>
</evidence>
<dbReference type="InterPro" id="IPR013325">
    <property type="entry name" value="RNA_pol_sigma_r2"/>
</dbReference>
<dbReference type="InterPro" id="IPR053812">
    <property type="entry name" value="HTH_Sigma70_ECF-like"/>
</dbReference>
<evidence type="ECO:0000256" key="1">
    <source>
        <dbReference type="ARBA" id="ARBA00023015"/>
    </source>
</evidence>
<accession>A0A6M5Z4B0</accession>
<keyword evidence="4" id="KW-0804">Transcription</keyword>
<dbReference type="SUPFAM" id="SSF88946">
    <property type="entry name" value="Sigma2 domain of RNA polymerase sigma factors"/>
    <property type="match status" value="1"/>
</dbReference>
<keyword evidence="7" id="KW-1185">Reference proteome</keyword>
<dbReference type="RefSeq" id="WP_171475709.1">
    <property type="nucleotide sequence ID" value="NZ_CP053452.2"/>
</dbReference>
<keyword evidence="2" id="KW-0731">Sigma factor</keyword>
<dbReference type="Pfam" id="PF07638">
    <property type="entry name" value="Sigma70_ECF"/>
    <property type="match status" value="1"/>
</dbReference>
<keyword evidence="1" id="KW-0805">Transcription regulation</keyword>
<dbReference type="Gene3D" id="1.10.10.10">
    <property type="entry name" value="Winged helix-like DNA-binding domain superfamily/Winged helix DNA-binding domain"/>
    <property type="match status" value="1"/>
</dbReference>
<dbReference type="Gene3D" id="1.10.1740.10">
    <property type="match status" value="1"/>
</dbReference>
<dbReference type="GO" id="GO:0016987">
    <property type="term" value="F:sigma factor activity"/>
    <property type="evidence" value="ECO:0007669"/>
    <property type="project" value="UniProtKB-KW"/>
</dbReference>
<keyword evidence="3" id="KW-0238">DNA-binding</keyword>
<gene>
    <name evidence="6" type="ORF">FTUN_8728</name>
</gene>
<sequence>MAETGSVTVWLGQLQGGDPEAAGRLWERYFRRLQGLARVKLPAALQNNAHAEDVALDAFASLWRGTQKGRFPELAGRDHLWRLLVVITARKAYRLARTEAREHAGHALGWELDQLLTREPEPGFEVQAAEECQRLMALLGDSRLEAVARSRLDGSTVPEIAARLGCSPRTVDRKLALIQTLWAEEIEP</sequence>
<feature type="domain" description="RNA polymerase sigma-70 ECF-like HTH" evidence="5">
    <location>
        <begin position="6"/>
        <end position="184"/>
    </location>
</feature>
<evidence type="ECO:0000259" key="5">
    <source>
        <dbReference type="Pfam" id="PF07638"/>
    </source>
</evidence>
<proteinExistence type="predicted"/>